<proteinExistence type="predicted"/>
<dbReference type="EMBL" id="MLAK01000963">
    <property type="protein sequence ID" value="OHT00265.1"/>
    <property type="molecule type" value="Genomic_DNA"/>
</dbReference>
<sequence length="168" mass="18261">MTEPFITSLVNNNDIVPLLTHSNIKNLLTSMVPPEAQDNLLMASMMVGQMVQQLIVGILASRGVNDPTVINSVRSIVPSIVEQLLQSSGTNQKELFLPGNVFQVVATGPDTYQVVKFVEGKPLPQLLMIMMGVQDHNLQLLINALKILANPPQPAQQGEGPRTVDDLD</sequence>
<dbReference type="RefSeq" id="XP_068353401.1">
    <property type="nucleotide sequence ID" value="XM_068508878.1"/>
</dbReference>
<evidence type="ECO:0000313" key="2">
    <source>
        <dbReference type="Proteomes" id="UP000179807"/>
    </source>
</evidence>
<organism evidence="1 2">
    <name type="scientific">Tritrichomonas foetus</name>
    <dbReference type="NCBI Taxonomy" id="1144522"/>
    <lineage>
        <taxon>Eukaryota</taxon>
        <taxon>Metamonada</taxon>
        <taxon>Parabasalia</taxon>
        <taxon>Tritrichomonadida</taxon>
        <taxon>Tritrichomonadidae</taxon>
        <taxon>Tritrichomonas</taxon>
    </lineage>
</organism>
<dbReference type="GeneID" id="94843582"/>
<dbReference type="AlphaFoldDB" id="A0A1J4JMC6"/>
<comment type="caution">
    <text evidence="1">The sequence shown here is derived from an EMBL/GenBank/DDBJ whole genome shotgun (WGS) entry which is preliminary data.</text>
</comment>
<name>A0A1J4JMC6_9EUKA</name>
<dbReference type="VEuPathDB" id="TrichDB:TRFO_33095"/>
<dbReference type="Proteomes" id="UP000179807">
    <property type="component" value="Unassembled WGS sequence"/>
</dbReference>
<accession>A0A1J4JMC6</accession>
<keyword evidence="2" id="KW-1185">Reference proteome</keyword>
<protein>
    <submittedName>
        <fullName evidence="1">Uncharacterized protein</fullName>
    </submittedName>
</protein>
<evidence type="ECO:0000313" key="1">
    <source>
        <dbReference type="EMBL" id="OHT00265.1"/>
    </source>
</evidence>
<gene>
    <name evidence="1" type="ORF">TRFO_33095</name>
</gene>
<reference evidence="1" key="1">
    <citation type="submission" date="2016-10" db="EMBL/GenBank/DDBJ databases">
        <authorList>
            <person name="Benchimol M."/>
            <person name="Almeida L.G."/>
            <person name="Vasconcelos A.T."/>
            <person name="Perreira-Neves A."/>
            <person name="Rosa I.A."/>
            <person name="Tasca T."/>
            <person name="Bogo M.R."/>
            <person name="de Souza W."/>
        </authorList>
    </citation>
    <scope>NUCLEOTIDE SEQUENCE [LARGE SCALE GENOMIC DNA]</scope>
    <source>
        <strain evidence="1">K</strain>
    </source>
</reference>